<dbReference type="Proteomes" id="UP001186944">
    <property type="component" value="Unassembled WGS sequence"/>
</dbReference>
<dbReference type="InterPro" id="IPR032675">
    <property type="entry name" value="LRR_dom_sf"/>
</dbReference>
<proteinExistence type="predicted"/>
<organism evidence="1 2">
    <name type="scientific">Pinctada imbricata</name>
    <name type="common">Atlantic pearl-oyster</name>
    <name type="synonym">Pinctada martensii</name>
    <dbReference type="NCBI Taxonomy" id="66713"/>
    <lineage>
        <taxon>Eukaryota</taxon>
        <taxon>Metazoa</taxon>
        <taxon>Spiralia</taxon>
        <taxon>Lophotrochozoa</taxon>
        <taxon>Mollusca</taxon>
        <taxon>Bivalvia</taxon>
        <taxon>Autobranchia</taxon>
        <taxon>Pteriomorphia</taxon>
        <taxon>Pterioida</taxon>
        <taxon>Pterioidea</taxon>
        <taxon>Pteriidae</taxon>
        <taxon>Pinctada</taxon>
    </lineage>
</organism>
<dbReference type="InterPro" id="IPR001611">
    <property type="entry name" value="Leu-rich_rpt"/>
</dbReference>
<keyword evidence="2" id="KW-1185">Reference proteome</keyword>
<dbReference type="SUPFAM" id="SSF52047">
    <property type="entry name" value="RNI-like"/>
    <property type="match status" value="1"/>
</dbReference>
<dbReference type="EMBL" id="VSWD01000001">
    <property type="protein sequence ID" value="KAK3108190.1"/>
    <property type="molecule type" value="Genomic_DNA"/>
</dbReference>
<gene>
    <name evidence="1" type="ORF">FSP39_002885</name>
</gene>
<comment type="caution">
    <text evidence="1">The sequence shown here is derived from an EMBL/GenBank/DDBJ whole genome shotgun (WGS) entry which is preliminary data.</text>
</comment>
<reference evidence="1" key="1">
    <citation type="submission" date="2019-08" db="EMBL/GenBank/DDBJ databases">
        <title>The improved chromosome-level genome for the pearl oyster Pinctada fucata martensii using PacBio sequencing and Hi-C.</title>
        <authorList>
            <person name="Zheng Z."/>
        </authorList>
    </citation>
    <scope>NUCLEOTIDE SEQUENCE</scope>
    <source>
        <strain evidence="1">ZZ-2019</strain>
        <tissue evidence="1">Adductor muscle</tissue>
    </source>
</reference>
<evidence type="ECO:0000313" key="2">
    <source>
        <dbReference type="Proteomes" id="UP001186944"/>
    </source>
</evidence>
<dbReference type="PROSITE" id="PS51450">
    <property type="entry name" value="LRR"/>
    <property type="match status" value="1"/>
</dbReference>
<dbReference type="Pfam" id="PF13516">
    <property type="entry name" value="LRR_6"/>
    <property type="match status" value="1"/>
</dbReference>
<sequence length="119" mass="13598">MPAKPGTILGLWNCELSNSLIFKAPERLYCLNEVNHLCLQQNNLNDEHAECIGTCLTNSWHNIRHLNLRKNSITDEGALSLLTGIRKSVYLKELFLDMNRIKTSDTIQALQISLVFYHT</sequence>
<evidence type="ECO:0000313" key="1">
    <source>
        <dbReference type="EMBL" id="KAK3108190.1"/>
    </source>
</evidence>
<accession>A0AA89C6D2</accession>
<protein>
    <submittedName>
        <fullName evidence="1">Uncharacterized protein</fullName>
    </submittedName>
</protein>
<dbReference type="AlphaFoldDB" id="A0AA89C6D2"/>
<name>A0AA89C6D2_PINIB</name>
<dbReference type="Gene3D" id="3.80.10.10">
    <property type="entry name" value="Ribonuclease Inhibitor"/>
    <property type="match status" value="1"/>
</dbReference>